<proteinExistence type="predicted"/>
<keyword evidence="4" id="KW-1185">Reference proteome</keyword>
<dbReference type="Proteomes" id="UP001151760">
    <property type="component" value="Unassembled WGS sequence"/>
</dbReference>
<keyword evidence="3" id="KW-0808">Transferase</keyword>
<dbReference type="Gene3D" id="3.10.10.10">
    <property type="entry name" value="HIV Type 1 Reverse Transcriptase, subunit A, domain 1"/>
    <property type="match status" value="2"/>
</dbReference>
<feature type="region of interest" description="Disordered" evidence="1">
    <location>
        <begin position="71"/>
        <end position="125"/>
    </location>
</feature>
<reference evidence="3" key="1">
    <citation type="journal article" date="2022" name="Int. J. Mol. Sci.">
        <title>Draft Genome of Tanacetum Coccineum: Genomic Comparison of Closely Related Tanacetum-Family Plants.</title>
        <authorList>
            <person name="Yamashiro T."/>
            <person name="Shiraishi A."/>
            <person name="Nakayama K."/>
            <person name="Satake H."/>
        </authorList>
    </citation>
    <scope>NUCLEOTIDE SEQUENCE</scope>
</reference>
<evidence type="ECO:0000259" key="2">
    <source>
        <dbReference type="Pfam" id="PF00078"/>
    </source>
</evidence>
<accession>A0ABQ4X8J0</accession>
<sequence>MEEMLYKFIDEGKRKHEEMRAFIGEFRTTKELLFKERNNSLSELRFKVHELLKVIDNTPISNCEIKEVTTRGGKTRTQDVHNTNTNIHAEKPRVANHDKPIESNEVLLEDQPKKTNKPVIQPSREPKLTRMSLELADKSIQYPRRIIENVLIKVDKFFLPIDFVILDMPKDSRVPIILGRPFLATAQAMIDVFNKHITLRAEDDECYGIDDLDDTIREETQELLGNDKSDSFLLKGLEKSINQSDLESCEYLESKSDLEKPIRRIDSVNTPYSLEQGAAKPDGVLEKRKGGIAWKMSDIKGISPSYCTHKILMEDDFKPVIQPQRCLNPKVQDVVKNEIVKLLDSGFFQIPIALKDQEKKTFTCPYGTFVYRRMPFGLCNAPTTFQRCMIAIFHDMVEDFMEVFMDDFLVFGNSFNCCLANLDRMLAKYEETNLVLYWRKMSFYSKRRDCSRTQNVGIKRLLNDLEVTAAKVRVIVDKQNLVLFSNLDEKYAN</sequence>
<evidence type="ECO:0000313" key="3">
    <source>
        <dbReference type="EMBL" id="GJS61573.1"/>
    </source>
</evidence>
<gene>
    <name evidence="3" type="ORF">Tco_0656357</name>
</gene>
<dbReference type="EMBL" id="BQNB010009300">
    <property type="protein sequence ID" value="GJS61573.1"/>
    <property type="molecule type" value="Genomic_DNA"/>
</dbReference>
<dbReference type="Gene3D" id="3.30.70.270">
    <property type="match status" value="1"/>
</dbReference>
<protein>
    <submittedName>
        <fullName evidence="3">DNA-directed DNA polymerase</fullName>
    </submittedName>
</protein>
<dbReference type="CDD" id="cd00303">
    <property type="entry name" value="retropepsin_like"/>
    <property type="match status" value="1"/>
</dbReference>
<dbReference type="InterPro" id="IPR043502">
    <property type="entry name" value="DNA/RNA_pol_sf"/>
</dbReference>
<keyword evidence="3" id="KW-0239">DNA-directed DNA polymerase</keyword>
<dbReference type="Gene3D" id="2.40.70.10">
    <property type="entry name" value="Acid Proteases"/>
    <property type="match status" value="1"/>
</dbReference>
<evidence type="ECO:0000256" key="1">
    <source>
        <dbReference type="SAM" id="MobiDB-lite"/>
    </source>
</evidence>
<keyword evidence="3" id="KW-0548">Nucleotidyltransferase</keyword>
<organism evidence="3 4">
    <name type="scientific">Tanacetum coccineum</name>
    <dbReference type="NCBI Taxonomy" id="301880"/>
    <lineage>
        <taxon>Eukaryota</taxon>
        <taxon>Viridiplantae</taxon>
        <taxon>Streptophyta</taxon>
        <taxon>Embryophyta</taxon>
        <taxon>Tracheophyta</taxon>
        <taxon>Spermatophyta</taxon>
        <taxon>Magnoliopsida</taxon>
        <taxon>eudicotyledons</taxon>
        <taxon>Gunneridae</taxon>
        <taxon>Pentapetalae</taxon>
        <taxon>asterids</taxon>
        <taxon>campanulids</taxon>
        <taxon>Asterales</taxon>
        <taxon>Asteraceae</taxon>
        <taxon>Asteroideae</taxon>
        <taxon>Anthemideae</taxon>
        <taxon>Anthemidinae</taxon>
        <taxon>Tanacetum</taxon>
    </lineage>
</organism>
<dbReference type="SUPFAM" id="SSF56672">
    <property type="entry name" value="DNA/RNA polymerases"/>
    <property type="match status" value="1"/>
</dbReference>
<evidence type="ECO:0000313" key="4">
    <source>
        <dbReference type="Proteomes" id="UP001151760"/>
    </source>
</evidence>
<dbReference type="PANTHER" id="PTHR33067">
    <property type="entry name" value="RNA-DIRECTED DNA POLYMERASE-RELATED"/>
    <property type="match status" value="1"/>
</dbReference>
<feature type="compositionally biased region" description="Basic and acidic residues" evidence="1">
    <location>
        <begin position="88"/>
        <end position="102"/>
    </location>
</feature>
<dbReference type="InterPro" id="IPR021109">
    <property type="entry name" value="Peptidase_aspartic_dom_sf"/>
</dbReference>
<dbReference type="InterPro" id="IPR000477">
    <property type="entry name" value="RT_dom"/>
</dbReference>
<dbReference type="InterPro" id="IPR043128">
    <property type="entry name" value="Rev_trsase/Diguanyl_cyclase"/>
</dbReference>
<name>A0ABQ4X8J0_9ASTR</name>
<dbReference type="GO" id="GO:0003887">
    <property type="term" value="F:DNA-directed DNA polymerase activity"/>
    <property type="evidence" value="ECO:0007669"/>
    <property type="project" value="UniProtKB-KW"/>
</dbReference>
<dbReference type="Pfam" id="PF00078">
    <property type="entry name" value="RVT_1"/>
    <property type="match status" value="1"/>
</dbReference>
<reference evidence="3" key="2">
    <citation type="submission" date="2022-01" db="EMBL/GenBank/DDBJ databases">
        <authorList>
            <person name="Yamashiro T."/>
            <person name="Shiraishi A."/>
            <person name="Satake H."/>
            <person name="Nakayama K."/>
        </authorList>
    </citation>
    <scope>NUCLEOTIDE SEQUENCE</scope>
</reference>
<dbReference type="PANTHER" id="PTHR33067:SF35">
    <property type="entry name" value="ASPARTIC PEPTIDASE DDI1-TYPE DOMAIN-CONTAINING PROTEIN"/>
    <property type="match status" value="1"/>
</dbReference>
<feature type="domain" description="Reverse transcriptase" evidence="2">
    <location>
        <begin position="343"/>
        <end position="446"/>
    </location>
</feature>
<comment type="caution">
    <text evidence="3">The sequence shown here is derived from an EMBL/GenBank/DDBJ whole genome shotgun (WGS) entry which is preliminary data.</text>
</comment>
<dbReference type="CDD" id="cd01647">
    <property type="entry name" value="RT_LTR"/>
    <property type="match status" value="1"/>
</dbReference>